<dbReference type="InterPro" id="IPR031481">
    <property type="entry name" value="Glyco_tran_10_N"/>
</dbReference>
<evidence type="ECO:0000256" key="7">
    <source>
        <dbReference type="ARBA" id="ARBA00022968"/>
    </source>
</evidence>
<keyword evidence="6 12" id="KW-0812">Transmembrane</keyword>
<evidence type="ECO:0000313" key="15">
    <source>
        <dbReference type="EMBL" id="TRY75351.1"/>
    </source>
</evidence>
<organism evidence="15 16">
    <name type="scientific">Tigriopus californicus</name>
    <name type="common">Marine copepod</name>
    <dbReference type="NCBI Taxonomy" id="6832"/>
    <lineage>
        <taxon>Eukaryota</taxon>
        <taxon>Metazoa</taxon>
        <taxon>Ecdysozoa</taxon>
        <taxon>Arthropoda</taxon>
        <taxon>Crustacea</taxon>
        <taxon>Multicrustacea</taxon>
        <taxon>Hexanauplia</taxon>
        <taxon>Copepoda</taxon>
        <taxon>Harpacticoida</taxon>
        <taxon>Harpacticidae</taxon>
        <taxon>Tigriopus</taxon>
    </lineage>
</organism>
<evidence type="ECO:0000256" key="3">
    <source>
        <dbReference type="ARBA" id="ARBA00008919"/>
    </source>
</evidence>
<comment type="similarity">
    <text evidence="3 12">Belongs to the glycosyltransferase 10 family.</text>
</comment>
<evidence type="ECO:0000256" key="6">
    <source>
        <dbReference type="ARBA" id="ARBA00022692"/>
    </source>
</evidence>
<comment type="caution">
    <text evidence="15">The sequence shown here is derived from an EMBL/GenBank/DDBJ whole genome shotgun (WGS) entry which is preliminary data.</text>
</comment>
<accession>A0A553PCD7</accession>
<dbReference type="SUPFAM" id="SSF53756">
    <property type="entry name" value="UDP-Glycosyltransferase/glycogen phosphorylase"/>
    <property type="match status" value="1"/>
</dbReference>
<evidence type="ECO:0000256" key="11">
    <source>
        <dbReference type="ARBA" id="ARBA00023180"/>
    </source>
</evidence>
<dbReference type="PANTHER" id="PTHR48438:SF1">
    <property type="entry name" value="ALPHA-(1,3)-FUCOSYLTRANSFERASE C-RELATED"/>
    <property type="match status" value="1"/>
</dbReference>
<evidence type="ECO:0000256" key="1">
    <source>
        <dbReference type="ARBA" id="ARBA00004447"/>
    </source>
</evidence>
<keyword evidence="5 12" id="KW-0808">Transferase</keyword>
<evidence type="ECO:0000256" key="8">
    <source>
        <dbReference type="ARBA" id="ARBA00022989"/>
    </source>
</evidence>
<feature type="domain" description="Fucosyltransferase N-terminal" evidence="14">
    <location>
        <begin position="60"/>
        <end position="189"/>
    </location>
</feature>
<dbReference type="InterPro" id="IPR055270">
    <property type="entry name" value="Glyco_tran_10_C"/>
</dbReference>
<feature type="domain" description="Fucosyltransferase C-terminal" evidence="13">
    <location>
        <begin position="211"/>
        <end position="354"/>
    </location>
</feature>
<dbReference type="AlphaFoldDB" id="A0A553PCD7"/>
<comment type="subcellular location">
    <subcellularLocation>
        <location evidence="1 12">Golgi apparatus</location>
        <location evidence="1 12">Golgi stack membrane</location>
        <topology evidence="1 12">Single-pass type II membrane protein</topology>
    </subcellularLocation>
</comment>
<dbReference type="Pfam" id="PF17039">
    <property type="entry name" value="Glyco_tran_10_N"/>
    <property type="match status" value="1"/>
</dbReference>
<evidence type="ECO:0000256" key="12">
    <source>
        <dbReference type="RuleBase" id="RU003832"/>
    </source>
</evidence>
<proteinExistence type="inferred from homology"/>
<dbReference type="OrthoDB" id="427096at2759"/>
<evidence type="ECO:0000256" key="9">
    <source>
        <dbReference type="ARBA" id="ARBA00023034"/>
    </source>
</evidence>
<dbReference type="GO" id="GO:0032580">
    <property type="term" value="C:Golgi cisterna membrane"/>
    <property type="evidence" value="ECO:0007669"/>
    <property type="project" value="UniProtKB-SubCell"/>
</dbReference>
<gene>
    <name evidence="15" type="ORF">TCAL_08579</name>
</gene>
<evidence type="ECO:0000259" key="13">
    <source>
        <dbReference type="Pfam" id="PF00852"/>
    </source>
</evidence>
<keyword evidence="10" id="KW-0472">Membrane</keyword>
<dbReference type="GO" id="GO:0008417">
    <property type="term" value="F:fucosyltransferase activity"/>
    <property type="evidence" value="ECO:0007669"/>
    <property type="project" value="InterPro"/>
</dbReference>
<keyword evidence="8" id="KW-1133">Transmembrane helix</keyword>
<reference evidence="15 16" key="1">
    <citation type="journal article" date="2018" name="Nat. Ecol. Evol.">
        <title>Genomic signatures of mitonuclear coevolution across populations of Tigriopus californicus.</title>
        <authorList>
            <person name="Barreto F.S."/>
            <person name="Watson E.T."/>
            <person name="Lima T.G."/>
            <person name="Willett C.S."/>
            <person name="Edmands S."/>
            <person name="Li W."/>
            <person name="Burton R.S."/>
        </authorList>
    </citation>
    <scope>NUCLEOTIDE SEQUENCE [LARGE SCALE GENOMIC DNA]</scope>
    <source>
        <strain evidence="15 16">San Diego</strain>
    </source>
</reference>
<keyword evidence="16" id="KW-1185">Reference proteome</keyword>
<dbReference type="InterPro" id="IPR001503">
    <property type="entry name" value="Glyco_trans_10"/>
</dbReference>
<dbReference type="Pfam" id="PF00852">
    <property type="entry name" value="Glyco_transf_10"/>
    <property type="match status" value="1"/>
</dbReference>
<evidence type="ECO:0000313" key="16">
    <source>
        <dbReference type="Proteomes" id="UP000318571"/>
    </source>
</evidence>
<keyword evidence="4 12" id="KW-0328">Glycosyltransferase</keyword>
<keyword evidence="9 12" id="KW-0333">Golgi apparatus</keyword>
<comment type="pathway">
    <text evidence="2">Protein modification; protein glycosylation.</text>
</comment>
<dbReference type="PANTHER" id="PTHR48438">
    <property type="entry name" value="ALPHA-(1,3)-FUCOSYLTRANSFERASE C-RELATED"/>
    <property type="match status" value="1"/>
</dbReference>
<dbReference type="EC" id="2.4.1.-" evidence="12"/>
<dbReference type="EMBL" id="VCGU01000005">
    <property type="protein sequence ID" value="TRY75351.1"/>
    <property type="molecule type" value="Genomic_DNA"/>
</dbReference>
<evidence type="ECO:0000256" key="2">
    <source>
        <dbReference type="ARBA" id="ARBA00004922"/>
    </source>
</evidence>
<evidence type="ECO:0000259" key="14">
    <source>
        <dbReference type="Pfam" id="PF17039"/>
    </source>
</evidence>
<keyword evidence="7" id="KW-0735">Signal-anchor</keyword>
<evidence type="ECO:0000256" key="4">
    <source>
        <dbReference type="ARBA" id="ARBA00022676"/>
    </source>
</evidence>
<dbReference type="UniPathway" id="UPA00378"/>
<protein>
    <recommendedName>
        <fullName evidence="12">Fucosyltransferase</fullName>
        <ecNumber evidence="12">2.4.1.-</ecNumber>
    </recommendedName>
</protein>
<dbReference type="Gene3D" id="3.40.50.11660">
    <property type="entry name" value="Glycosyl transferase family 10, C-terminal domain"/>
    <property type="match status" value="1"/>
</dbReference>
<dbReference type="InterPro" id="IPR038577">
    <property type="entry name" value="GT10-like_C_sf"/>
</dbReference>
<evidence type="ECO:0000256" key="10">
    <source>
        <dbReference type="ARBA" id="ARBA00023136"/>
    </source>
</evidence>
<name>A0A553PCD7_TIGCA</name>
<keyword evidence="11" id="KW-0325">Glycoprotein</keyword>
<evidence type="ECO:0000256" key="5">
    <source>
        <dbReference type="ARBA" id="ARBA00022679"/>
    </source>
</evidence>
<sequence>MSVRDFICGALTSGALFLLASVVAFTLFWPSSSPRCQVSSDCNQARRDEMEQAKIEPTPAVILLWTELNGSFDNWVDYFGNDLDNINHCGFESDQIPPRISRNPEDQPNAQVVIFNLNDLRLDDYEDQDTWKVDNLPLLQKNPSQIWALLWHEPPSRIKVPRHKLAWLDELFNWTISYRRDSDIFFPFGYFVDIPYTKVLKTPWRELWVRKGVVWQSDECQTNSKAKKFIDNLAQYNHRNFNVKMLGACSKNGDKLEEPAKFWAALETDICDDYVTEGFFKALYNDYVPVVFGGADIGYDEVALPGTYIDALSFSSPETLADYLKMISKDSREFGQYVAWQHNFQVISGRFWVCPFSQAVIEAAEEKKPPKPVLKNFTQFWDQKRCYGDYEDALLYSMRASVDQ</sequence>
<dbReference type="Proteomes" id="UP000318571">
    <property type="component" value="Chromosome 2"/>
</dbReference>